<dbReference type="Gene3D" id="3.40.50.150">
    <property type="entry name" value="Vaccinia Virus protein VP39"/>
    <property type="match status" value="1"/>
</dbReference>
<dbReference type="RefSeq" id="WP_062764044.1">
    <property type="nucleotide sequence ID" value="NZ_CP121042.1"/>
</dbReference>
<dbReference type="GO" id="GO:0032259">
    <property type="term" value="P:methylation"/>
    <property type="evidence" value="ECO:0007669"/>
    <property type="project" value="UniProtKB-KW"/>
</dbReference>
<gene>
    <name evidence="3" type="ORF">AUP44_04815</name>
</gene>
<dbReference type="PANTHER" id="PTHR40048:SF1">
    <property type="entry name" value="RHAMNOSYL O-METHYLTRANSFERASE"/>
    <property type="match status" value="1"/>
</dbReference>
<dbReference type="GO" id="GO:0008168">
    <property type="term" value="F:methyltransferase activity"/>
    <property type="evidence" value="ECO:0007669"/>
    <property type="project" value="UniProtKB-KW"/>
</dbReference>
<name>A0A162L080_9PROT</name>
<organism evidence="3 4">
    <name type="scientific">Tistrella mobilis</name>
    <dbReference type="NCBI Taxonomy" id="171437"/>
    <lineage>
        <taxon>Bacteria</taxon>
        <taxon>Pseudomonadati</taxon>
        <taxon>Pseudomonadota</taxon>
        <taxon>Alphaproteobacteria</taxon>
        <taxon>Geminicoccales</taxon>
        <taxon>Geminicoccaceae</taxon>
        <taxon>Tistrella</taxon>
    </lineage>
</organism>
<evidence type="ECO:0000256" key="2">
    <source>
        <dbReference type="ARBA" id="ARBA00022679"/>
    </source>
</evidence>
<dbReference type="Pfam" id="PF04989">
    <property type="entry name" value="RMNT_CmcI"/>
    <property type="match status" value="1"/>
</dbReference>
<dbReference type="GeneID" id="97239028"/>
<evidence type="ECO:0000313" key="4">
    <source>
        <dbReference type="Proteomes" id="UP000075787"/>
    </source>
</evidence>
<keyword evidence="1" id="KW-0489">Methyltransferase</keyword>
<dbReference type="OrthoDB" id="189417at2"/>
<dbReference type="SUPFAM" id="SSF53335">
    <property type="entry name" value="S-adenosyl-L-methionine-dependent methyltransferases"/>
    <property type="match status" value="1"/>
</dbReference>
<reference evidence="3 4" key="1">
    <citation type="submission" date="2015-12" db="EMBL/GenBank/DDBJ databases">
        <title>Genome sequence of Tistrella mobilis MCCC 1A02139.</title>
        <authorList>
            <person name="Lu L."/>
            <person name="Lai Q."/>
            <person name="Shao Z."/>
            <person name="Qian P."/>
        </authorList>
    </citation>
    <scope>NUCLEOTIDE SEQUENCE [LARGE SCALE GENOMIC DNA]</scope>
    <source>
        <strain evidence="3 4">MCCC 1A02139</strain>
    </source>
</reference>
<dbReference type="Proteomes" id="UP000075787">
    <property type="component" value="Unassembled WGS sequence"/>
</dbReference>
<dbReference type="InterPro" id="IPR007072">
    <property type="entry name" value="RNMT_CmcI"/>
</dbReference>
<sequence length="222" mass="24521">MTDRSDATVQFMRASFDGFAAGRRTYHVSWLGHDAIKYPTDLMMYQELICRRRPALIVETGSFKGGSGLFLASICDLIGAGEVISIDLHNDERRADLPVHPRLTFLSGSSTAPDMVRAVYDRAAALGPDAEVMVILDSDHRLLHVLAELEAYAGLVRPGGYLIVEDGHVNGRPNWPDYGPGPSEAIAFFLPRHPEFEVDPACERFMMTLNPGGYLRRCDDPA</sequence>
<protein>
    <submittedName>
        <fullName evidence="3">Uncharacterized protein</fullName>
    </submittedName>
</protein>
<dbReference type="GO" id="GO:0071770">
    <property type="term" value="P:DIM/DIP cell wall layer assembly"/>
    <property type="evidence" value="ECO:0007669"/>
    <property type="project" value="TreeGrafter"/>
</dbReference>
<dbReference type="GO" id="GO:0008610">
    <property type="term" value="P:lipid biosynthetic process"/>
    <property type="evidence" value="ECO:0007669"/>
    <property type="project" value="InterPro"/>
</dbReference>
<dbReference type="InterPro" id="IPR029063">
    <property type="entry name" value="SAM-dependent_MTases_sf"/>
</dbReference>
<comment type="caution">
    <text evidence="3">The sequence shown here is derived from an EMBL/GenBank/DDBJ whole genome shotgun (WGS) entry which is preliminary data.</text>
</comment>
<keyword evidence="2" id="KW-0808">Transferase</keyword>
<dbReference type="PANTHER" id="PTHR40048">
    <property type="entry name" value="RHAMNOSYL O-METHYLTRANSFERASE"/>
    <property type="match status" value="1"/>
</dbReference>
<proteinExistence type="predicted"/>
<dbReference type="GO" id="GO:0005886">
    <property type="term" value="C:plasma membrane"/>
    <property type="evidence" value="ECO:0007669"/>
    <property type="project" value="TreeGrafter"/>
</dbReference>
<dbReference type="AlphaFoldDB" id="A0A162L080"/>
<evidence type="ECO:0000256" key="1">
    <source>
        <dbReference type="ARBA" id="ARBA00022603"/>
    </source>
</evidence>
<accession>A0A162L080</accession>
<dbReference type="EMBL" id="LPZR01000154">
    <property type="protein sequence ID" value="KYO52582.1"/>
    <property type="molecule type" value="Genomic_DNA"/>
</dbReference>
<evidence type="ECO:0000313" key="3">
    <source>
        <dbReference type="EMBL" id="KYO52582.1"/>
    </source>
</evidence>